<dbReference type="InterPro" id="IPR027514">
    <property type="entry name" value="Salvage_MtnB_euk"/>
</dbReference>
<dbReference type="UniPathway" id="UPA00904">
    <property type="reaction ID" value="UER00875"/>
</dbReference>
<dbReference type="InterPro" id="IPR017714">
    <property type="entry name" value="MethylthioRu-1-P_deHdtase_MtnB"/>
</dbReference>
<keyword evidence="1 7" id="KW-0963">Cytoplasm</keyword>
<evidence type="ECO:0000256" key="2">
    <source>
        <dbReference type="ARBA" id="ARBA00022605"/>
    </source>
</evidence>
<evidence type="ECO:0000313" key="10">
    <source>
        <dbReference type="Proteomes" id="UP000799423"/>
    </source>
</evidence>
<keyword evidence="10" id="KW-1185">Reference proteome</keyword>
<evidence type="ECO:0000259" key="8">
    <source>
        <dbReference type="SMART" id="SM01007"/>
    </source>
</evidence>
<dbReference type="NCBIfam" id="TIGR03328">
    <property type="entry name" value="salvage_mtnB"/>
    <property type="match status" value="1"/>
</dbReference>
<comment type="similarity">
    <text evidence="7">Belongs to the aldolase class II family. MtnB subfamily.</text>
</comment>
<accession>A0A6A7B9A9</accession>
<dbReference type="EC" id="4.2.1.109" evidence="7"/>
<protein>
    <recommendedName>
        <fullName evidence="7">Methylthioribulose-1-phosphate dehydratase</fullName>
        <shortName evidence="7">MTRu-1-P dehydratase</shortName>
        <ecNumber evidence="7">4.2.1.109</ecNumber>
    </recommendedName>
</protein>
<sequence>MSAPEQDVESLVHSSDPNHPANHICTLCAKFYTLGWVTGTGGGTSIRHDDKIYIAPSGVQKELLQPTDMFVMNFNTKEYLRKPQVRNFSPVLKKKALKPSACTPLFLAAFERGAGCCIHTHSQWAVLVTLLVERDFGPDACFEIEQIEQIKGIPKGRGQLGNLGYYDRLRIPIIENTAHEEDLRESLEAAMERYPDSYAILVRRHGIYVWGDNVHKAKTQCESIDYILQLAVEMKKLGLPWTKS</sequence>
<evidence type="ECO:0000256" key="5">
    <source>
        <dbReference type="ARBA" id="ARBA00023167"/>
    </source>
</evidence>
<dbReference type="GO" id="GO:0019509">
    <property type="term" value="P:L-methionine salvage from methylthioadenosine"/>
    <property type="evidence" value="ECO:0007669"/>
    <property type="project" value="UniProtKB-UniRule"/>
</dbReference>
<dbReference type="SMART" id="SM01007">
    <property type="entry name" value="Aldolase_II"/>
    <property type="match status" value="1"/>
</dbReference>
<evidence type="ECO:0000256" key="6">
    <source>
        <dbReference type="ARBA" id="ARBA00023239"/>
    </source>
</evidence>
<feature type="active site" description="Proton donor/acceptor" evidence="7">
    <location>
        <position position="148"/>
    </location>
</feature>
<dbReference type="Proteomes" id="UP000799423">
    <property type="component" value="Unassembled WGS sequence"/>
</dbReference>
<comment type="catalytic activity">
    <reaction evidence="7">
        <text>5-(methylsulfanyl)-D-ribulose 1-phosphate = 5-methylsulfanyl-2,3-dioxopentyl phosphate + H2O</text>
        <dbReference type="Rhea" id="RHEA:15549"/>
        <dbReference type="ChEBI" id="CHEBI:15377"/>
        <dbReference type="ChEBI" id="CHEBI:58548"/>
        <dbReference type="ChEBI" id="CHEBI:58828"/>
        <dbReference type="EC" id="4.2.1.109"/>
    </reaction>
</comment>
<keyword evidence="4 7" id="KW-0862">Zinc</keyword>
<dbReference type="PANTHER" id="PTHR10640">
    <property type="entry name" value="METHYLTHIORIBULOSE-1-PHOSPHATE DEHYDRATASE"/>
    <property type="match status" value="1"/>
</dbReference>
<dbReference type="Pfam" id="PF00596">
    <property type="entry name" value="Aldolase_II"/>
    <property type="match status" value="1"/>
</dbReference>
<feature type="binding site" evidence="7">
    <location>
        <position position="102"/>
    </location>
    <ligand>
        <name>substrate</name>
    </ligand>
</feature>
<organism evidence="9 10">
    <name type="scientific">Plenodomus tracheiphilus IPT5</name>
    <dbReference type="NCBI Taxonomy" id="1408161"/>
    <lineage>
        <taxon>Eukaryota</taxon>
        <taxon>Fungi</taxon>
        <taxon>Dikarya</taxon>
        <taxon>Ascomycota</taxon>
        <taxon>Pezizomycotina</taxon>
        <taxon>Dothideomycetes</taxon>
        <taxon>Pleosporomycetidae</taxon>
        <taxon>Pleosporales</taxon>
        <taxon>Pleosporineae</taxon>
        <taxon>Leptosphaeriaceae</taxon>
        <taxon>Plenodomus</taxon>
    </lineage>
</organism>
<comment type="cofactor">
    <cofactor evidence="7">
        <name>Zn(2+)</name>
        <dbReference type="ChEBI" id="CHEBI:29105"/>
    </cofactor>
    <text evidence="7">Binds 1 zinc ion per subunit.</text>
</comment>
<dbReference type="PANTHER" id="PTHR10640:SF7">
    <property type="entry name" value="METHYLTHIORIBULOSE-1-PHOSPHATE DEHYDRATASE"/>
    <property type="match status" value="1"/>
</dbReference>
<comment type="function">
    <text evidence="7">Catalyzes the dehydration of methylthioribulose-1-phosphate (MTRu-1-P) into 2,3-diketo-5-methylthiopentyl-1-phosphate (DK-MTP-1-P).</text>
</comment>
<evidence type="ECO:0000313" key="9">
    <source>
        <dbReference type="EMBL" id="KAF2850808.1"/>
    </source>
</evidence>
<evidence type="ECO:0000256" key="1">
    <source>
        <dbReference type="ARBA" id="ARBA00022490"/>
    </source>
</evidence>
<keyword evidence="6 7" id="KW-0456">Lyase</keyword>
<dbReference type="OrthoDB" id="191080at2759"/>
<gene>
    <name evidence="7" type="primary">MDE1</name>
    <name evidence="9" type="ORF">T440DRAFT_530265</name>
</gene>
<dbReference type="GO" id="GO:0005737">
    <property type="term" value="C:cytoplasm"/>
    <property type="evidence" value="ECO:0007669"/>
    <property type="project" value="UniProtKB-SubCell"/>
</dbReference>
<dbReference type="InterPro" id="IPR036409">
    <property type="entry name" value="Aldolase_II/adducin_N_sf"/>
</dbReference>
<evidence type="ECO:0000256" key="7">
    <source>
        <dbReference type="HAMAP-Rule" id="MF_03116"/>
    </source>
</evidence>
<dbReference type="FunFam" id="3.40.225.10:FF:000003">
    <property type="entry name" value="Methylthioribulose-1-phosphate dehydratase"/>
    <property type="match status" value="1"/>
</dbReference>
<dbReference type="GO" id="GO:0046570">
    <property type="term" value="F:methylthioribulose 1-phosphate dehydratase activity"/>
    <property type="evidence" value="ECO:0007669"/>
    <property type="project" value="UniProtKB-UniRule"/>
</dbReference>
<dbReference type="InterPro" id="IPR001303">
    <property type="entry name" value="Aldolase_II/adducin_N"/>
</dbReference>
<dbReference type="SUPFAM" id="SSF53639">
    <property type="entry name" value="AraD/HMP-PK domain-like"/>
    <property type="match status" value="1"/>
</dbReference>
<feature type="binding site" evidence="7">
    <location>
        <position position="121"/>
    </location>
    <ligand>
        <name>Zn(2+)</name>
        <dbReference type="ChEBI" id="CHEBI:29105"/>
    </ligand>
</feature>
<name>A0A6A7B9A9_9PLEO</name>
<dbReference type="AlphaFoldDB" id="A0A6A7B9A9"/>
<proteinExistence type="inferred from homology"/>
<feature type="binding site" evidence="7">
    <location>
        <position position="119"/>
    </location>
    <ligand>
        <name>Zn(2+)</name>
        <dbReference type="ChEBI" id="CHEBI:29105"/>
    </ligand>
</feature>
<reference evidence="9" key="1">
    <citation type="submission" date="2020-01" db="EMBL/GenBank/DDBJ databases">
        <authorList>
            <consortium name="DOE Joint Genome Institute"/>
            <person name="Haridas S."/>
            <person name="Albert R."/>
            <person name="Binder M."/>
            <person name="Bloem J."/>
            <person name="Labutti K."/>
            <person name="Salamov A."/>
            <person name="Andreopoulos B."/>
            <person name="Baker S.E."/>
            <person name="Barry K."/>
            <person name="Bills G."/>
            <person name="Bluhm B.H."/>
            <person name="Cannon C."/>
            <person name="Castanera R."/>
            <person name="Culley D.E."/>
            <person name="Daum C."/>
            <person name="Ezra D."/>
            <person name="Gonzalez J.B."/>
            <person name="Henrissat B."/>
            <person name="Kuo A."/>
            <person name="Liang C."/>
            <person name="Lipzen A."/>
            <person name="Lutzoni F."/>
            <person name="Magnuson J."/>
            <person name="Mondo S."/>
            <person name="Nolan M."/>
            <person name="Ohm R."/>
            <person name="Pangilinan J."/>
            <person name="Park H.-J."/>
            <person name="Ramirez L."/>
            <person name="Alfaro M."/>
            <person name="Sun H."/>
            <person name="Tritt A."/>
            <person name="Yoshinaga Y."/>
            <person name="Zwiers L.-H."/>
            <person name="Turgeon B.G."/>
            <person name="Goodwin S.B."/>
            <person name="Spatafora J.W."/>
            <person name="Crous P.W."/>
            <person name="Grigoriev I.V."/>
        </authorList>
    </citation>
    <scope>NUCLEOTIDE SEQUENCE</scope>
    <source>
        <strain evidence="9">IPT5</strain>
    </source>
</reference>
<feature type="domain" description="Class II aldolase/adducin N-terminal" evidence="8">
    <location>
        <begin position="22"/>
        <end position="232"/>
    </location>
</feature>
<evidence type="ECO:0000256" key="3">
    <source>
        <dbReference type="ARBA" id="ARBA00022723"/>
    </source>
</evidence>
<feature type="binding site" evidence="7">
    <location>
        <position position="205"/>
    </location>
    <ligand>
        <name>Zn(2+)</name>
        <dbReference type="ChEBI" id="CHEBI:29105"/>
    </ligand>
</feature>
<dbReference type="GO" id="GO:0008270">
    <property type="term" value="F:zinc ion binding"/>
    <property type="evidence" value="ECO:0007669"/>
    <property type="project" value="UniProtKB-UniRule"/>
</dbReference>
<evidence type="ECO:0000256" key="4">
    <source>
        <dbReference type="ARBA" id="ARBA00022833"/>
    </source>
</evidence>
<dbReference type="HAMAP" id="MF_03116">
    <property type="entry name" value="Salvage_MtnB_euk"/>
    <property type="match status" value="1"/>
</dbReference>
<comment type="pathway">
    <text evidence="7">Amino-acid biosynthesis; L-methionine biosynthesis via salvage pathway; L-methionine from S-methyl-5-thio-alpha-D-ribose 1-phosphate: step 2/6.</text>
</comment>
<keyword evidence="3 7" id="KW-0479">Metal-binding</keyword>
<comment type="subcellular location">
    <subcellularLocation>
        <location evidence="7">Cytoplasm</location>
    </subcellularLocation>
</comment>
<dbReference type="EMBL" id="MU006305">
    <property type="protein sequence ID" value="KAF2850808.1"/>
    <property type="molecule type" value="Genomic_DNA"/>
</dbReference>
<dbReference type="Gene3D" id="3.40.225.10">
    <property type="entry name" value="Class II aldolase/adducin N-terminal domain"/>
    <property type="match status" value="1"/>
</dbReference>
<keyword evidence="2 7" id="KW-0028">Amino-acid biosynthesis</keyword>
<keyword evidence="5 7" id="KW-0486">Methionine biosynthesis</keyword>